<dbReference type="InterPro" id="IPR038259">
    <property type="entry name" value="Tmem141_sf"/>
</dbReference>
<evidence type="ECO:0000313" key="2">
    <source>
        <dbReference type="EMBL" id="NOV47264.1"/>
    </source>
</evidence>
<reference evidence="2" key="1">
    <citation type="submission" date="2020-03" db="EMBL/GenBank/DDBJ databases">
        <title>Transcriptomic Profiling of the Digestive Tract of the Rat Flea, Xenopsylla cheopis, Following Blood Feeding and Infection with Yersinia pestis.</title>
        <authorList>
            <person name="Bland D.M."/>
            <person name="Martens C.A."/>
            <person name="Virtaneva K."/>
            <person name="Kanakabandi K."/>
            <person name="Long D."/>
            <person name="Rosenke R."/>
            <person name="Saturday G.A."/>
            <person name="Hoyt F.H."/>
            <person name="Bruno D.P."/>
            <person name="Ribeiro J.M.C."/>
            <person name="Hinnebusch J."/>
        </authorList>
    </citation>
    <scope>NUCLEOTIDE SEQUENCE</scope>
</reference>
<keyword evidence="1" id="KW-0812">Transmembrane</keyword>
<sequence length="99" mass="11170">MIINSNQINYRCLMGSKSNIESMVRSFLTGLSTFSIVLSGTYFAQKPYLKRLPYKFKGSVVVSCLLAALTTYGVQGFNRYRREKALLNDKSSVQSQQNV</sequence>
<proteinExistence type="predicted"/>
<keyword evidence="1" id="KW-0472">Membrane</keyword>
<dbReference type="InterPro" id="IPR026788">
    <property type="entry name" value="Tmem141"/>
</dbReference>
<name>A0A6M2DMV8_XENCH</name>
<dbReference type="EMBL" id="GIIL01003538">
    <property type="protein sequence ID" value="NOV47264.1"/>
    <property type="molecule type" value="Transcribed_RNA"/>
</dbReference>
<feature type="transmembrane region" description="Helical" evidence="1">
    <location>
        <begin position="23"/>
        <end position="44"/>
    </location>
</feature>
<dbReference type="Gene3D" id="1.10.3350.20">
    <property type="entry name" value="Tmem141 protein family"/>
    <property type="match status" value="1"/>
</dbReference>
<protein>
    <submittedName>
        <fullName evidence="2">Putative product</fullName>
    </submittedName>
</protein>
<feature type="transmembrane region" description="Helical" evidence="1">
    <location>
        <begin position="56"/>
        <end position="74"/>
    </location>
</feature>
<evidence type="ECO:0000256" key="1">
    <source>
        <dbReference type="SAM" id="Phobius"/>
    </source>
</evidence>
<dbReference type="AlphaFoldDB" id="A0A6M2DMV8"/>
<dbReference type="Pfam" id="PF15110">
    <property type="entry name" value="TMEM141"/>
    <property type="match status" value="1"/>
</dbReference>
<accession>A0A6M2DMV8</accession>
<keyword evidence="1" id="KW-1133">Transmembrane helix</keyword>
<organism evidence="2">
    <name type="scientific">Xenopsylla cheopis</name>
    <name type="common">Oriental rat flea</name>
    <name type="synonym">Pulex cheopis</name>
    <dbReference type="NCBI Taxonomy" id="163159"/>
    <lineage>
        <taxon>Eukaryota</taxon>
        <taxon>Metazoa</taxon>
        <taxon>Ecdysozoa</taxon>
        <taxon>Arthropoda</taxon>
        <taxon>Hexapoda</taxon>
        <taxon>Insecta</taxon>
        <taxon>Pterygota</taxon>
        <taxon>Neoptera</taxon>
        <taxon>Endopterygota</taxon>
        <taxon>Siphonaptera</taxon>
        <taxon>Pulicidae</taxon>
        <taxon>Xenopsyllinae</taxon>
        <taxon>Xenopsylla</taxon>
    </lineage>
</organism>